<name>A0A1B2DQ62_9BACL</name>
<keyword evidence="1" id="KW-1133">Transmembrane helix</keyword>
<dbReference type="Gene3D" id="2.40.50.140">
    <property type="entry name" value="Nucleic acid-binding proteins"/>
    <property type="match status" value="1"/>
</dbReference>
<dbReference type="InterPro" id="IPR058653">
    <property type="entry name" value="NfeD2_TM"/>
</dbReference>
<evidence type="ECO:0000256" key="1">
    <source>
        <dbReference type="SAM" id="Phobius"/>
    </source>
</evidence>
<feature type="transmembrane region" description="Helical" evidence="1">
    <location>
        <begin position="12"/>
        <end position="30"/>
    </location>
</feature>
<evidence type="ECO:0000313" key="3">
    <source>
        <dbReference type="EMBL" id="ANY69840.1"/>
    </source>
</evidence>
<dbReference type="GO" id="GO:0006508">
    <property type="term" value="P:proteolysis"/>
    <property type="evidence" value="ECO:0007669"/>
    <property type="project" value="UniProtKB-KW"/>
</dbReference>
<sequence>MEALFWGCLFGGVLYAIVSVIFGDFLSSAFDGALDFLASEGYGWLQPTSLVGGITAFGGAGLLLQQYSPLTAGIVLVIAGLVAIVAGGGVYFLYVKPMSESENSTAVSIHDFTGRLGEVLVPIPAIGCGEVLMPAGAGFSNQIAASFDGEPIPSGVRIVVIEVKEHTLYVSQLEI</sequence>
<evidence type="ECO:0000259" key="2">
    <source>
        <dbReference type="Pfam" id="PF25842"/>
    </source>
</evidence>
<accession>A0A1B2DQ62</accession>
<keyword evidence="3" id="KW-0645">Protease</keyword>
<dbReference type="InterPro" id="IPR012340">
    <property type="entry name" value="NA-bd_OB-fold"/>
</dbReference>
<feature type="domain" description="Membrane protein NfeD2 N-terminal transmembrane" evidence="2">
    <location>
        <begin position="1"/>
        <end position="103"/>
    </location>
</feature>
<dbReference type="AlphaFoldDB" id="A0A1B2DQ62"/>
<dbReference type="RefSeq" id="WP_099520810.1">
    <property type="nucleotide sequence ID" value="NZ_CP016808.1"/>
</dbReference>
<organism evidence="3">
    <name type="scientific">Paenibacillus sp. BIHB 4019</name>
    <dbReference type="NCBI Taxonomy" id="1870819"/>
    <lineage>
        <taxon>Bacteria</taxon>
        <taxon>Bacillati</taxon>
        <taxon>Bacillota</taxon>
        <taxon>Bacilli</taxon>
        <taxon>Bacillales</taxon>
        <taxon>Paenibacillaceae</taxon>
        <taxon>Paenibacillus</taxon>
    </lineage>
</organism>
<dbReference type="EMBL" id="CP016808">
    <property type="protein sequence ID" value="ANY69840.1"/>
    <property type="molecule type" value="Genomic_DNA"/>
</dbReference>
<keyword evidence="1" id="KW-0812">Transmembrane</keyword>
<dbReference type="Pfam" id="PF25842">
    <property type="entry name" value="NfeD_TM"/>
    <property type="match status" value="1"/>
</dbReference>
<protein>
    <submittedName>
        <fullName evidence="3">Protease</fullName>
    </submittedName>
</protein>
<feature type="transmembrane region" description="Helical" evidence="1">
    <location>
        <begin position="70"/>
        <end position="94"/>
    </location>
</feature>
<feature type="transmembrane region" description="Helical" evidence="1">
    <location>
        <begin position="42"/>
        <end position="64"/>
    </location>
</feature>
<proteinExistence type="predicted"/>
<reference evidence="3" key="1">
    <citation type="submission" date="2016-08" db="EMBL/GenBank/DDBJ databases">
        <title>Complete Genome Seqeunce of Paenibacillus sp. BIHB 4019 from tea rhizoplane.</title>
        <authorList>
            <person name="Thakur R."/>
            <person name="Swarnkar M.K."/>
            <person name="Gulati A."/>
        </authorList>
    </citation>
    <scope>NUCLEOTIDE SEQUENCE [LARGE SCALE GENOMIC DNA]</scope>
    <source>
        <strain evidence="3">BIHB4019</strain>
    </source>
</reference>
<gene>
    <name evidence="3" type="ORF">BBD42_27580</name>
</gene>
<keyword evidence="1" id="KW-0472">Membrane</keyword>
<dbReference type="GO" id="GO:0008233">
    <property type="term" value="F:peptidase activity"/>
    <property type="evidence" value="ECO:0007669"/>
    <property type="project" value="UniProtKB-KW"/>
</dbReference>
<keyword evidence="3" id="KW-0378">Hydrolase</keyword>